<evidence type="ECO:0000313" key="2">
    <source>
        <dbReference type="EMBL" id="CAD8806716.1"/>
    </source>
</evidence>
<protein>
    <submittedName>
        <fullName evidence="2">Uncharacterized protein</fullName>
    </submittedName>
</protein>
<accession>A0A7S0Z3D4</accession>
<reference evidence="2" key="1">
    <citation type="submission" date="2021-01" db="EMBL/GenBank/DDBJ databases">
        <authorList>
            <person name="Corre E."/>
            <person name="Pelletier E."/>
            <person name="Niang G."/>
            <person name="Scheremetjew M."/>
            <person name="Finn R."/>
            <person name="Kale V."/>
            <person name="Holt S."/>
            <person name="Cochrane G."/>
            <person name="Meng A."/>
            <person name="Brown T."/>
            <person name="Cohen L."/>
        </authorList>
    </citation>
    <scope>NUCLEOTIDE SEQUENCE</scope>
    <source>
        <strain evidence="2">CCMP443</strain>
    </source>
</reference>
<sequence length="205" mass="22796">MRVHWCRFIISNDQHSILGVQSMRNELMWGSFLGITIFTALTVLVSTAVSSDDLRCSLARMTSYDPLTASYETGFEPNSKVLLLCLLLSLIFLFTLQYLRLLKHLSVFVGCSGTPMQEQIICVAGKMYNLAALFHWLSMRLTFLLVAAVGWVFGPTYCLVSSFITVLYLSHTDNITTSNDGCYAPQVNESTVGGVEDGQNPSREV</sequence>
<feature type="transmembrane region" description="Helical" evidence="1">
    <location>
        <begin position="27"/>
        <end position="49"/>
    </location>
</feature>
<dbReference type="InterPro" id="IPR006747">
    <property type="entry name" value="DUF599"/>
</dbReference>
<organism evidence="2">
    <name type="scientific">Hemiselmis tepida</name>
    <dbReference type="NCBI Taxonomy" id="464990"/>
    <lineage>
        <taxon>Eukaryota</taxon>
        <taxon>Cryptophyceae</taxon>
        <taxon>Cryptomonadales</taxon>
        <taxon>Hemiselmidaceae</taxon>
        <taxon>Hemiselmis</taxon>
    </lineage>
</organism>
<dbReference type="Pfam" id="PF04654">
    <property type="entry name" value="DUF599"/>
    <property type="match status" value="1"/>
</dbReference>
<name>A0A7S0Z3D4_9CRYP</name>
<proteinExistence type="predicted"/>
<dbReference type="AlphaFoldDB" id="A0A7S0Z3D4"/>
<feature type="transmembrane region" description="Helical" evidence="1">
    <location>
        <begin position="143"/>
        <end position="169"/>
    </location>
</feature>
<keyword evidence="1" id="KW-0472">Membrane</keyword>
<keyword evidence="1" id="KW-1133">Transmembrane helix</keyword>
<keyword evidence="1" id="KW-0812">Transmembrane</keyword>
<evidence type="ECO:0000256" key="1">
    <source>
        <dbReference type="SAM" id="Phobius"/>
    </source>
</evidence>
<gene>
    <name evidence="2" type="ORF">HTEP1355_LOCUS20395</name>
</gene>
<feature type="transmembrane region" description="Helical" evidence="1">
    <location>
        <begin position="120"/>
        <end position="137"/>
    </location>
</feature>
<dbReference type="EMBL" id="HBFN01035091">
    <property type="protein sequence ID" value="CAD8806716.1"/>
    <property type="molecule type" value="Transcribed_RNA"/>
</dbReference>
<feature type="transmembrane region" description="Helical" evidence="1">
    <location>
        <begin position="81"/>
        <end position="99"/>
    </location>
</feature>